<evidence type="ECO:0000256" key="5">
    <source>
        <dbReference type="ARBA" id="ARBA00022679"/>
    </source>
</evidence>
<evidence type="ECO:0000256" key="13">
    <source>
        <dbReference type="RuleBase" id="RU365061"/>
    </source>
</evidence>
<dbReference type="Pfam" id="PF12009">
    <property type="entry name" value="Telomerase_RBD"/>
    <property type="match status" value="1"/>
</dbReference>
<dbReference type="Proteomes" id="UP000298416">
    <property type="component" value="Unassembled WGS sequence"/>
</dbReference>
<keyword evidence="4 13" id="KW-0158">Chromosome</keyword>
<comment type="subcellular location">
    <subcellularLocation>
        <location evidence="13">Nucleus</location>
    </subcellularLocation>
    <subcellularLocation>
        <location evidence="13">Chromosome</location>
        <location evidence="13">Telomere</location>
    </subcellularLocation>
</comment>
<evidence type="ECO:0000256" key="11">
    <source>
        <dbReference type="ARBA" id="ARBA00023242"/>
    </source>
</evidence>
<dbReference type="GO" id="GO:0003720">
    <property type="term" value="F:telomerase activity"/>
    <property type="evidence" value="ECO:0007669"/>
    <property type="project" value="InterPro"/>
</dbReference>
<dbReference type="PROSITE" id="PS50878">
    <property type="entry name" value="RT_POL"/>
    <property type="match status" value="1"/>
</dbReference>
<evidence type="ECO:0000259" key="15">
    <source>
        <dbReference type="PROSITE" id="PS50878"/>
    </source>
</evidence>
<keyword evidence="5 13" id="KW-0808">Transferase</keyword>
<dbReference type="GO" id="GO:0000781">
    <property type="term" value="C:chromosome, telomeric region"/>
    <property type="evidence" value="ECO:0007669"/>
    <property type="project" value="UniProtKB-SubCell"/>
</dbReference>
<feature type="region of interest" description="Disordered" evidence="14">
    <location>
        <begin position="1"/>
        <end position="20"/>
    </location>
</feature>
<dbReference type="GO" id="GO:0070034">
    <property type="term" value="F:telomerase RNA binding"/>
    <property type="evidence" value="ECO:0007669"/>
    <property type="project" value="TreeGrafter"/>
</dbReference>
<dbReference type="PANTHER" id="PTHR12066">
    <property type="entry name" value="TELOMERASE REVERSE TRANSCRIPTASE"/>
    <property type="match status" value="1"/>
</dbReference>
<evidence type="ECO:0000313" key="17">
    <source>
        <dbReference type="Proteomes" id="UP000298416"/>
    </source>
</evidence>
<dbReference type="EMBL" id="PNBA02000002">
    <property type="protein sequence ID" value="KAG6434557.1"/>
    <property type="molecule type" value="Genomic_DNA"/>
</dbReference>
<dbReference type="GO" id="GO:0000333">
    <property type="term" value="C:telomerase catalytic core complex"/>
    <property type="evidence" value="ECO:0007669"/>
    <property type="project" value="TreeGrafter"/>
</dbReference>
<dbReference type="Gene3D" id="1.10.132.70">
    <property type="match status" value="1"/>
</dbReference>
<evidence type="ECO:0000256" key="14">
    <source>
        <dbReference type="SAM" id="MobiDB-lite"/>
    </source>
</evidence>
<feature type="compositionally biased region" description="Basic and acidic residues" evidence="14">
    <location>
        <begin position="218"/>
        <end position="231"/>
    </location>
</feature>
<feature type="compositionally biased region" description="Basic residues" evidence="14">
    <location>
        <begin position="356"/>
        <end position="374"/>
    </location>
</feature>
<evidence type="ECO:0000256" key="7">
    <source>
        <dbReference type="ARBA" id="ARBA00022723"/>
    </source>
</evidence>
<dbReference type="InterPro" id="IPR003545">
    <property type="entry name" value="Telomerase_RT"/>
</dbReference>
<dbReference type="PRINTS" id="PR01365">
    <property type="entry name" value="TELOMERASERT"/>
</dbReference>
<dbReference type="SMART" id="SM00975">
    <property type="entry name" value="Telomerase_RBD"/>
    <property type="match status" value="1"/>
</dbReference>
<evidence type="ECO:0000256" key="10">
    <source>
        <dbReference type="ARBA" id="ARBA00022918"/>
    </source>
</evidence>
<feature type="compositionally biased region" description="Pro residues" evidence="14">
    <location>
        <begin position="7"/>
        <end position="17"/>
    </location>
</feature>
<dbReference type="InterPro" id="IPR000477">
    <property type="entry name" value="RT_dom"/>
</dbReference>
<feature type="compositionally biased region" description="Low complexity" evidence="14">
    <location>
        <begin position="382"/>
        <end position="393"/>
    </location>
</feature>
<comment type="function">
    <text evidence="13">Telomerase is a ribonucleoprotein enzyme essential for the replication of chromosome termini in most eukaryotes. It elongates telomeres. It is a reverse transcriptase that adds simple sequence repeats to chromosome ends by copying a template sequence within the RNA component of the enzyme.</text>
</comment>
<keyword evidence="11 13" id="KW-0539">Nucleus</keyword>
<evidence type="ECO:0000256" key="9">
    <source>
        <dbReference type="ARBA" id="ARBA00022895"/>
    </source>
</evidence>
<dbReference type="GO" id="GO:0042162">
    <property type="term" value="F:telomeric DNA binding"/>
    <property type="evidence" value="ECO:0007669"/>
    <property type="project" value="TreeGrafter"/>
</dbReference>
<proteinExistence type="inferred from homology"/>
<feature type="compositionally biased region" description="Basic residues" evidence="14">
    <location>
        <begin position="278"/>
        <end position="296"/>
    </location>
</feature>
<accession>A0A8X8YQ60</accession>
<evidence type="ECO:0000256" key="3">
    <source>
        <dbReference type="ARBA" id="ARBA00016182"/>
    </source>
</evidence>
<reference evidence="16" key="1">
    <citation type="submission" date="2018-01" db="EMBL/GenBank/DDBJ databases">
        <authorList>
            <person name="Mao J.F."/>
        </authorList>
    </citation>
    <scope>NUCLEOTIDE SEQUENCE</scope>
    <source>
        <strain evidence="16">Huo1</strain>
        <tissue evidence="16">Leaf</tissue>
    </source>
</reference>
<keyword evidence="8 13" id="KW-0460">Magnesium</keyword>
<dbReference type="Pfam" id="PF21399">
    <property type="entry name" value="TERT_C"/>
    <property type="match status" value="1"/>
</dbReference>
<dbReference type="GO" id="GO:0007004">
    <property type="term" value="P:telomere maintenance via telomerase"/>
    <property type="evidence" value="ECO:0007669"/>
    <property type="project" value="TreeGrafter"/>
</dbReference>
<name>A0A8X8YQ60_SALSN</name>
<evidence type="ECO:0000256" key="6">
    <source>
        <dbReference type="ARBA" id="ARBA00022695"/>
    </source>
</evidence>
<keyword evidence="6 13" id="KW-0548">Nucleotidyltransferase</keyword>
<evidence type="ECO:0000256" key="1">
    <source>
        <dbReference type="ARBA" id="ARBA00008001"/>
    </source>
</evidence>
<sequence>MAGLANPPRPPPPPPMAPRKRKRVPEILWRLFGNRARTLADTILALIPPPLPACRSKRCRCLYCCSCDKAMSFLVRSRDSLDYRKLLTESFVVVSDDAPPHPVFDHHCRQSQLQIVRRTIEMILHEQPSPSNLICFSYDKESQSSPAVDELTSSKWALLSKRVGDALMTYLLKNTSIFLPLPRNKHHQISGCPVGNLCSKVSRNMPKFGAQHQPPAHTEYKVKRQRAEGPRKQLHPCTFGSEPSSNCTSFAASNGSSYVSEELPHLQNERSAKQNTVKPRKRMREHSWQRKRKRRQLAVSGMPSLLPSTGNSSTSDDLALISRSSGNDIMHAGSTCVSEELYHIQSEGNCNQNTVKSRKRRREYRWQRKRKRKQLAVSETPSLLTSRGSSSASDNLSVISSLRQNDMGVCMVIFVRACMLFMSCLPFGFVLQNMAHFFCHLVFQNQPRMKGNAEIDRRNIFYRIENCSSMFPRKRILLNMYHSLKMLLKNLIRESRNCRHVRLLEKHCSVGSSYQDASRGAGTGLEVAIAKNRTMIQEINAAKAGPIMCCLKNQVVSFIWAICRRIVPPPLLGERSNWRCLRRNISKFIWLRRFEKFSLKECIYRLKISKFPIFSNKHNAFTALGITDISRHAILECWMLWFFTHIVSPLVQANFYVTESEHEKQEVLYYQKSTWEKLIRENECMIDDRYRLLDYNSARNILWKRSFGFSRSRLLPKGKGFRMLTNLRAPSRFPVDAPSRIQSNQTSWRKASSKRRAHRFFKPVNSVLHDVHVVLTGLRAKEPEKMGSSVFNYNDAYKKLVPFLFHLKNGSISLPNVFMVVSDVSKAFDSVNHEKLLSVMKDAICDDEYYLEKFTQVVCTGKYLKIEPHVMIAHQDIRTASTRMRSRIHGQSLDSIVLKKDANMKIRKEEILSLLKEHITRNMVQFRNKFYLQQVGIPQGSVLSALLCSLYYEHMERNVIFPFLEKANRILLAKQHSSDDTSVSGDNHKTEIAAAAPGCESLLLRFIDDFLFISPSKKQASMFFTRMERGVHDYNCCMNKGKYGLNFIMENQHGHLSNRVYTGKDNISFLFWSGLLVNCSTLEIQADYTRYLNHHMRSTLTVSCQGKVGNSLKSKLRNYLRPKCHPIFYDSNINSPGVVRLNIYQAFLLCAMKFICHLSNLSIIPKFHPKFLLKAIETSLRYMNRLIRRRMYSFKGAGFRPRYDVGRKDVIWLGLYAYSRVLLKKHLRHKSLLFLLRAKLKAYGEVENMSPELKYAVDDVHSSVFWSIKY</sequence>
<feature type="compositionally biased region" description="Polar residues" evidence="14">
    <location>
        <begin position="306"/>
        <end position="319"/>
    </location>
</feature>
<dbReference type="PANTHER" id="PTHR12066:SF0">
    <property type="entry name" value="TELOMERASE REVERSE TRANSCRIPTASE"/>
    <property type="match status" value="1"/>
</dbReference>
<feature type="region of interest" description="Disordered" evidence="14">
    <location>
        <begin position="258"/>
        <end position="319"/>
    </location>
</feature>
<keyword evidence="17" id="KW-1185">Reference proteome</keyword>
<gene>
    <name evidence="16" type="ORF">SASPL_106195</name>
</gene>
<dbReference type="InterPro" id="IPR021891">
    <property type="entry name" value="Telomerase_RBD"/>
</dbReference>
<evidence type="ECO:0000256" key="12">
    <source>
        <dbReference type="ARBA" id="ARBA00048173"/>
    </source>
</evidence>
<evidence type="ECO:0000256" key="2">
    <source>
        <dbReference type="ARBA" id="ARBA00012493"/>
    </source>
</evidence>
<comment type="similarity">
    <text evidence="1 13">Belongs to the reverse transcriptase family. Telomerase subfamily.</text>
</comment>
<comment type="caution">
    <text evidence="16">The sequence shown here is derived from an EMBL/GenBank/DDBJ whole genome shotgun (WGS) entry which is preliminary data.</text>
</comment>
<reference evidence="16" key="2">
    <citation type="submission" date="2020-08" db="EMBL/GenBank/DDBJ databases">
        <title>Plant Genome Project.</title>
        <authorList>
            <person name="Zhang R.-G."/>
        </authorList>
    </citation>
    <scope>NUCLEOTIDE SEQUENCE</scope>
    <source>
        <strain evidence="16">Huo1</strain>
        <tissue evidence="16">Leaf</tissue>
    </source>
</reference>
<dbReference type="AlphaFoldDB" id="A0A8X8YQ60"/>
<feature type="compositionally biased region" description="Basic and acidic residues" evidence="14">
    <location>
        <begin position="262"/>
        <end position="272"/>
    </location>
</feature>
<dbReference type="CDD" id="cd01648">
    <property type="entry name" value="TERT"/>
    <property type="match status" value="1"/>
</dbReference>
<dbReference type="GO" id="GO:0046872">
    <property type="term" value="F:metal ion binding"/>
    <property type="evidence" value="ECO:0007669"/>
    <property type="project" value="UniProtKB-KW"/>
</dbReference>
<comment type="catalytic activity">
    <reaction evidence="12 13">
        <text>DNA(n) + a 2'-deoxyribonucleoside 5'-triphosphate = DNA(n+1) + diphosphate</text>
        <dbReference type="Rhea" id="RHEA:22508"/>
        <dbReference type="Rhea" id="RHEA-COMP:17339"/>
        <dbReference type="Rhea" id="RHEA-COMP:17340"/>
        <dbReference type="ChEBI" id="CHEBI:33019"/>
        <dbReference type="ChEBI" id="CHEBI:61560"/>
        <dbReference type="ChEBI" id="CHEBI:173112"/>
        <dbReference type="EC" id="2.7.7.49"/>
    </reaction>
</comment>
<organism evidence="16">
    <name type="scientific">Salvia splendens</name>
    <name type="common">Scarlet sage</name>
    <dbReference type="NCBI Taxonomy" id="180675"/>
    <lineage>
        <taxon>Eukaryota</taxon>
        <taxon>Viridiplantae</taxon>
        <taxon>Streptophyta</taxon>
        <taxon>Embryophyta</taxon>
        <taxon>Tracheophyta</taxon>
        <taxon>Spermatophyta</taxon>
        <taxon>Magnoliopsida</taxon>
        <taxon>eudicotyledons</taxon>
        <taxon>Gunneridae</taxon>
        <taxon>Pentapetalae</taxon>
        <taxon>asterids</taxon>
        <taxon>lamiids</taxon>
        <taxon>Lamiales</taxon>
        <taxon>Lamiaceae</taxon>
        <taxon>Nepetoideae</taxon>
        <taxon>Mentheae</taxon>
        <taxon>Salviinae</taxon>
        <taxon>Salvia</taxon>
        <taxon>Salvia subgen. Calosphace</taxon>
        <taxon>core Calosphace</taxon>
    </lineage>
</organism>
<dbReference type="Gene3D" id="1.10.357.90">
    <property type="match status" value="1"/>
</dbReference>
<protein>
    <recommendedName>
        <fullName evidence="3 13">Telomerase reverse transcriptase</fullName>
        <ecNumber evidence="2 13">2.7.7.49</ecNumber>
    </recommendedName>
    <alternativeName>
        <fullName evidence="13">Telomerase catalytic subunit</fullName>
    </alternativeName>
</protein>
<keyword evidence="7 13" id="KW-0479">Metal-binding</keyword>
<evidence type="ECO:0000256" key="4">
    <source>
        <dbReference type="ARBA" id="ARBA00022454"/>
    </source>
</evidence>
<evidence type="ECO:0000256" key="8">
    <source>
        <dbReference type="ARBA" id="ARBA00022842"/>
    </source>
</evidence>
<keyword evidence="9 13" id="KW-0779">Telomere</keyword>
<dbReference type="EC" id="2.7.7.49" evidence="2 13"/>
<keyword evidence="10 13" id="KW-0695">RNA-directed DNA polymerase</keyword>
<dbReference type="Gene3D" id="3.30.70.2630">
    <property type="match status" value="1"/>
</dbReference>
<feature type="domain" description="Reverse transcriptase" evidence="15">
    <location>
        <begin position="696"/>
        <end position="1077"/>
    </location>
</feature>
<feature type="region of interest" description="Disordered" evidence="14">
    <location>
        <begin position="209"/>
        <end position="245"/>
    </location>
</feature>
<dbReference type="InterPro" id="IPR049139">
    <property type="entry name" value="TERT_C"/>
</dbReference>
<feature type="region of interest" description="Disordered" evidence="14">
    <location>
        <begin position="351"/>
        <end position="393"/>
    </location>
</feature>
<evidence type="ECO:0000313" key="16">
    <source>
        <dbReference type="EMBL" id="KAG6434557.1"/>
    </source>
</evidence>